<dbReference type="Gene3D" id="3.30.70.20">
    <property type="match status" value="1"/>
</dbReference>
<dbReference type="STRING" id="869213.GCA_000517085_01645"/>
<dbReference type="PANTHER" id="PTHR24960:SF85">
    <property type="entry name" value="POLYFERREDOXIN PROTEIN VHUB"/>
    <property type="match status" value="1"/>
</dbReference>
<feature type="domain" description="4Fe-4S ferredoxin-type" evidence="5">
    <location>
        <begin position="122"/>
        <end position="150"/>
    </location>
</feature>
<dbReference type="PROSITE" id="PS00198">
    <property type="entry name" value="4FE4S_FER_1"/>
    <property type="match status" value="2"/>
</dbReference>
<dbReference type="RefSeq" id="WP_200871439.1">
    <property type="nucleotide sequence ID" value="NZ_BAMD01000073.1"/>
</dbReference>
<dbReference type="PANTHER" id="PTHR24960">
    <property type="entry name" value="PHOTOSYSTEM I IRON-SULFUR CENTER-RELATED"/>
    <property type="match status" value="1"/>
</dbReference>
<keyword evidence="7" id="KW-1185">Reference proteome</keyword>
<dbReference type="InterPro" id="IPR017900">
    <property type="entry name" value="4Fe4S_Fe_S_CS"/>
</dbReference>
<dbReference type="GO" id="GO:0051539">
    <property type="term" value="F:4 iron, 4 sulfur cluster binding"/>
    <property type="evidence" value="ECO:0007669"/>
    <property type="project" value="UniProtKB-KW"/>
</dbReference>
<evidence type="ECO:0000259" key="5">
    <source>
        <dbReference type="PROSITE" id="PS51379"/>
    </source>
</evidence>
<dbReference type="GO" id="GO:0046872">
    <property type="term" value="F:metal ion binding"/>
    <property type="evidence" value="ECO:0007669"/>
    <property type="project" value="UniProtKB-KW"/>
</dbReference>
<evidence type="ECO:0000313" key="6">
    <source>
        <dbReference type="EMBL" id="GAF05201.1"/>
    </source>
</evidence>
<evidence type="ECO:0000256" key="4">
    <source>
        <dbReference type="ARBA" id="ARBA00023014"/>
    </source>
</evidence>
<keyword evidence="2" id="KW-0479">Metal-binding</keyword>
<protein>
    <submittedName>
        <fullName evidence="6">Ferredoxin</fullName>
    </submittedName>
</protein>
<dbReference type="InterPro" id="IPR050157">
    <property type="entry name" value="PSI_iron-sulfur_center"/>
</dbReference>
<dbReference type="InterPro" id="IPR017896">
    <property type="entry name" value="4Fe4S_Fe-S-bd"/>
</dbReference>
<reference evidence="6 7" key="1">
    <citation type="journal article" date="2014" name="Genome Announc.">
        <title>Draft Genome Sequence of Cytophaga fermentans JCM 21142T, a Facultative Anaerobe Isolated from Marine Mud.</title>
        <authorList>
            <person name="Starns D."/>
            <person name="Oshima K."/>
            <person name="Suda W."/>
            <person name="Iino T."/>
            <person name="Yuki M."/>
            <person name="Inoue J."/>
            <person name="Kitamura K."/>
            <person name="Iida T."/>
            <person name="Darby A."/>
            <person name="Hattori M."/>
            <person name="Ohkuma M."/>
        </authorList>
    </citation>
    <scope>NUCLEOTIDE SEQUENCE [LARGE SCALE GENOMIC DNA]</scope>
    <source>
        <strain evidence="6 7">JCM 21142</strain>
    </source>
</reference>
<proteinExistence type="predicted"/>
<organism evidence="6 7">
    <name type="scientific">Saccharicrinis fermentans DSM 9555 = JCM 21142</name>
    <dbReference type="NCBI Taxonomy" id="869213"/>
    <lineage>
        <taxon>Bacteria</taxon>
        <taxon>Pseudomonadati</taxon>
        <taxon>Bacteroidota</taxon>
        <taxon>Bacteroidia</taxon>
        <taxon>Marinilabiliales</taxon>
        <taxon>Marinilabiliaceae</taxon>
        <taxon>Saccharicrinis</taxon>
    </lineage>
</organism>
<dbReference type="EMBL" id="BAMD01000073">
    <property type="protein sequence ID" value="GAF05201.1"/>
    <property type="molecule type" value="Genomic_DNA"/>
</dbReference>
<feature type="domain" description="4Fe-4S ferredoxin-type" evidence="5">
    <location>
        <begin position="94"/>
        <end position="119"/>
    </location>
</feature>
<dbReference type="InterPro" id="IPR012349">
    <property type="entry name" value="Split_barrel_FMN-bd"/>
</dbReference>
<gene>
    <name evidence="6" type="ORF">JCM21142_93928</name>
</gene>
<dbReference type="Pfam" id="PF13237">
    <property type="entry name" value="Fer4_10"/>
    <property type="match status" value="1"/>
</dbReference>
<keyword evidence="4" id="KW-0411">Iron-sulfur</keyword>
<sequence length="150" mass="16494">MYKSYVSVSGMTASTGSMGKKAISISGAVRNIGSNKLDAIFEKNKYMSEIYPTAKSRTALEVFCLYRGQGEYFDLSTKPITRGSFSFGGQKLKTFGYYISDNCHGCGLCVEKCPQNCIDSGTPFEIKQEHCLHCGNCYEVCPKSAVIKLK</sequence>
<accession>W7YL10</accession>
<dbReference type="eggNOG" id="COG5015">
    <property type="taxonomic scope" value="Bacteria"/>
</dbReference>
<evidence type="ECO:0000256" key="2">
    <source>
        <dbReference type="ARBA" id="ARBA00022723"/>
    </source>
</evidence>
<dbReference type="AlphaFoldDB" id="W7YL10"/>
<keyword evidence="3" id="KW-0408">Iron</keyword>
<evidence type="ECO:0000256" key="3">
    <source>
        <dbReference type="ARBA" id="ARBA00023004"/>
    </source>
</evidence>
<keyword evidence="1" id="KW-0004">4Fe-4S</keyword>
<dbReference type="Proteomes" id="UP000019402">
    <property type="component" value="Unassembled WGS sequence"/>
</dbReference>
<name>W7YL10_9BACT</name>
<dbReference type="PROSITE" id="PS51379">
    <property type="entry name" value="4FE4S_FER_2"/>
    <property type="match status" value="2"/>
</dbReference>
<dbReference type="SUPFAM" id="SSF54862">
    <property type="entry name" value="4Fe-4S ferredoxins"/>
    <property type="match status" value="1"/>
</dbReference>
<dbReference type="eggNOG" id="COG1036">
    <property type="taxonomic scope" value="Bacteria"/>
</dbReference>
<comment type="caution">
    <text evidence="6">The sequence shown here is derived from an EMBL/GenBank/DDBJ whole genome shotgun (WGS) entry which is preliminary data.</text>
</comment>
<evidence type="ECO:0000256" key="1">
    <source>
        <dbReference type="ARBA" id="ARBA00022485"/>
    </source>
</evidence>
<dbReference type="Gene3D" id="2.30.110.10">
    <property type="entry name" value="Electron Transport, Fmn-binding Protein, Chain A"/>
    <property type="match status" value="1"/>
</dbReference>
<evidence type="ECO:0000313" key="7">
    <source>
        <dbReference type="Proteomes" id="UP000019402"/>
    </source>
</evidence>